<dbReference type="GO" id="GO:0005506">
    <property type="term" value="F:iron ion binding"/>
    <property type="evidence" value="ECO:0007669"/>
    <property type="project" value="InterPro"/>
</dbReference>
<dbReference type="EMBL" id="VDCV01000008">
    <property type="protein sequence ID" value="KAB5545392.1"/>
    <property type="molecule type" value="Genomic_DNA"/>
</dbReference>
<evidence type="ECO:0000313" key="2">
    <source>
        <dbReference type="Proteomes" id="UP000326939"/>
    </source>
</evidence>
<keyword evidence="2" id="KW-1185">Reference proteome</keyword>
<comment type="caution">
    <text evidence="1">The sequence shown here is derived from an EMBL/GenBank/DDBJ whole genome shotgun (WGS) entry which is preliminary data.</text>
</comment>
<dbReference type="AlphaFoldDB" id="A0A5N5LS20"/>
<dbReference type="GO" id="GO:0020037">
    <property type="term" value="F:heme binding"/>
    <property type="evidence" value="ECO:0007669"/>
    <property type="project" value="InterPro"/>
</dbReference>
<dbReference type="InterPro" id="IPR001128">
    <property type="entry name" value="Cyt_P450"/>
</dbReference>
<dbReference type="Proteomes" id="UP000326939">
    <property type="component" value="Chromosome 8"/>
</dbReference>
<protein>
    <submittedName>
        <fullName evidence="1">Uncharacterized protein</fullName>
    </submittedName>
</protein>
<dbReference type="SUPFAM" id="SSF48264">
    <property type="entry name" value="Cytochrome P450"/>
    <property type="match status" value="1"/>
</dbReference>
<dbReference type="Gene3D" id="1.10.630.10">
    <property type="entry name" value="Cytochrome P450"/>
    <property type="match status" value="1"/>
</dbReference>
<name>A0A5N5LS20_9ROSI</name>
<evidence type="ECO:0000313" key="1">
    <source>
        <dbReference type="EMBL" id="KAB5545392.1"/>
    </source>
</evidence>
<dbReference type="GO" id="GO:0004497">
    <property type="term" value="F:monooxygenase activity"/>
    <property type="evidence" value="ECO:0007669"/>
    <property type="project" value="InterPro"/>
</dbReference>
<dbReference type="GO" id="GO:0016705">
    <property type="term" value="F:oxidoreductase activity, acting on paired donors, with incorporation or reduction of molecular oxygen"/>
    <property type="evidence" value="ECO:0007669"/>
    <property type="project" value="InterPro"/>
</dbReference>
<organism evidence="1 2">
    <name type="scientific">Salix brachista</name>
    <dbReference type="NCBI Taxonomy" id="2182728"/>
    <lineage>
        <taxon>Eukaryota</taxon>
        <taxon>Viridiplantae</taxon>
        <taxon>Streptophyta</taxon>
        <taxon>Embryophyta</taxon>
        <taxon>Tracheophyta</taxon>
        <taxon>Spermatophyta</taxon>
        <taxon>Magnoliopsida</taxon>
        <taxon>eudicotyledons</taxon>
        <taxon>Gunneridae</taxon>
        <taxon>Pentapetalae</taxon>
        <taxon>rosids</taxon>
        <taxon>fabids</taxon>
        <taxon>Malpighiales</taxon>
        <taxon>Salicaceae</taxon>
        <taxon>Saliceae</taxon>
        <taxon>Salix</taxon>
    </lineage>
</organism>
<dbReference type="Pfam" id="PF00067">
    <property type="entry name" value="p450"/>
    <property type="match status" value="1"/>
</dbReference>
<sequence>METSVETIIIFIDEFQVALIEAFLLFNESFSLCSLVASFSSDFMNAVVPPSIIPLLVAFVFEEVMLLAGTRTLSTSLEWAVCNLMNHPAVIRKAREELDTQIARDHLVD</sequence>
<accession>A0A5N5LS20</accession>
<proteinExistence type="predicted"/>
<dbReference type="InterPro" id="IPR036396">
    <property type="entry name" value="Cyt_P450_sf"/>
</dbReference>
<reference evidence="2" key="1">
    <citation type="journal article" date="2019" name="Gigascience">
        <title>De novo genome assembly of the endangered Acer yangbiense, a plant species with extremely small populations endemic to Yunnan Province, China.</title>
        <authorList>
            <person name="Yang J."/>
            <person name="Wariss H.M."/>
            <person name="Tao L."/>
            <person name="Zhang R."/>
            <person name="Yun Q."/>
            <person name="Hollingsworth P."/>
            <person name="Dao Z."/>
            <person name="Luo G."/>
            <person name="Guo H."/>
            <person name="Ma Y."/>
            <person name="Sun W."/>
        </authorList>
    </citation>
    <scope>NUCLEOTIDE SEQUENCE [LARGE SCALE GENOMIC DNA]</scope>
    <source>
        <strain evidence="2">cv. br00</strain>
    </source>
</reference>
<gene>
    <name evidence="1" type="ORF">DKX38_013504</name>
</gene>